<organism evidence="2 3">
    <name type="scientific">Rhizobium favelukesii</name>
    <dbReference type="NCBI Taxonomy" id="348824"/>
    <lineage>
        <taxon>Bacteria</taxon>
        <taxon>Pseudomonadati</taxon>
        <taxon>Pseudomonadota</taxon>
        <taxon>Alphaproteobacteria</taxon>
        <taxon>Hyphomicrobiales</taxon>
        <taxon>Rhizobiaceae</taxon>
        <taxon>Rhizobium/Agrobacterium group</taxon>
        <taxon>Rhizobium</taxon>
    </lineage>
</organism>
<dbReference type="HOGENOM" id="CLU_1609473_0_0_5"/>
<sequence>MPQGDKSAYTDKQKRKAEHIEEGYEDRGVSEKEAERRAWATVNKESGGGKKSGSGRDHAEDHASSEKGGRKGGAAAASRTKEERSVALTTTTNLLCPLWGSLQQRSIGHNVEVGSGGQQKKPGRNRTDLPHHCLFVLPVHPWSKVSSDDGNRERRIHSALQAMPM</sequence>
<keyword evidence="3" id="KW-1185">Reference proteome</keyword>
<accession>W6RSA0</accession>
<keyword evidence="2" id="KW-0614">Plasmid</keyword>
<evidence type="ECO:0000313" key="3">
    <source>
        <dbReference type="Proteomes" id="UP000019443"/>
    </source>
</evidence>
<reference evidence="2" key="1">
    <citation type="submission" date="2013-11" db="EMBL/GenBank/DDBJ databases">
        <title>Draft genome sequence of the broad-host-range Rhizobium sp. LPU83 strain, a member of the low-genetic diversity Oregon-like Rhizobium sp. group.</title>
        <authorList>
            <person name="Wibberg D."/>
            <person name="Puehler A."/>
            <person name="Schlueter A."/>
        </authorList>
    </citation>
    <scope>NUCLEOTIDE SEQUENCE [LARGE SCALE GENOMIC DNA]</scope>
    <source>
        <strain evidence="2">LPU83</strain>
        <plasmid evidence="2">pLPU83d</plasmid>
    </source>
</reference>
<feature type="compositionally biased region" description="Basic and acidic residues" evidence="1">
    <location>
        <begin position="54"/>
        <end position="69"/>
    </location>
</feature>
<name>W6RSA0_9HYPH</name>
<dbReference type="PATRIC" id="fig|348824.6.peg.5940"/>
<protein>
    <recommendedName>
        <fullName evidence="4">Plasmid stabilization protein</fullName>
    </recommendedName>
</protein>
<gene>
    <name evidence="2" type="ORF">LPU83_pLPU83d_0327</name>
</gene>
<feature type="compositionally biased region" description="Basic and acidic residues" evidence="1">
    <location>
        <begin position="8"/>
        <end position="38"/>
    </location>
</feature>
<dbReference type="AlphaFoldDB" id="W6RSA0"/>
<geneLocation type="plasmid" evidence="2 3">
    <name>pLPU83d</name>
</geneLocation>
<evidence type="ECO:0000256" key="1">
    <source>
        <dbReference type="SAM" id="MobiDB-lite"/>
    </source>
</evidence>
<dbReference type="EMBL" id="HG916855">
    <property type="protein sequence ID" value="CDM61698.1"/>
    <property type="molecule type" value="Genomic_DNA"/>
</dbReference>
<evidence type="ECO:0008006" key="4">
    <source>
        <dbReference type="Google" id="ProtNLM"/>
    </source>
</evidence>
<proteinExistence type="predicted"/>
<dbReference type="KEGG" id="rhl:LPU83_pLPU83d_0327"/>
<feature type="region of interest" description="Disordered" evidence="1">
    <location>
        <begin position="1"/>
        <end position="86"/>
    </location>
</feature>
<dbReference type="Proteomes" id="UP000019443">
    <property type="component" value="Plasmid pLPU83d"/>
</dbReference>
<evidence type="ECO:0000313" key="2">
    <source>
        <dbReference type="EMBL" id="CDM61698.1"/>
    </source>
</evidence>